<dbReference type="NCBIfam" id="NF007319">
    <property type="entry name" value="PRK09810.1"/>
    <property type="match status" value="1"/>
</dbReference>
<comment type="similarity">
    <text evidence="1">Belongs to the EcnA/EcnB lipoprotein family.</text>
</comment>
<dbReference type="Proteomes" id="UP000008148">
    <property type="component" value="Chromosome"/>
</dbReference>
<dbReference type="KEGG" id="cko:CKO_03685"/>
<evidence type="ECO:0000313" key="7">
    <source>
        <dbReference type="EMBL" id="ABV14762.1"/>
    </source>
</evidence>
<evidence type="ECO:0000256" key="4">
    <source>
        <dbReference type="ARBA" id="ARBA00023136"/>
    </source>
</evidence>
<evidence type="ECO:0000256" key="3">
    <source>
        <dbReference type="ARBA" id="ARBA00022729"/>
    </source>
</evidence>
<keyword evidence="8" id="KW-1185">Reference proteome</keyword>
<evidence type="ECO:0008006" key="9">
    <source>
        <dbReference type="Google" id="ProtNLM"/>
    </source>
</evidence>
<dbReference type="HOGENOM" id="CLU_193827_2_1_6"/>
<keyword evidence="3" id="KW-0732">Signal</keyword>
<dbReference type="InterPro" id="IPR012556">
    <property type="entry name" value="Entericidin"/>
</dbReference>
<protein>
    <recommendedName>
        <fullName evidence="9">Entericidin A</fullName>
    </recommendedName>
</protein>
<dbReference type="EMBL" id="CP000822">
    <property type="protein sequence ID" value="ABV14762.1"/>
    <property type="molecule type" value="Genomic_DNA"/>
</dbReference>
<name>A8AMP9_CITK8</name>
<gene>
    <name evidence="7" type="ordered locus">CKO_03685</name>
</gene>
<dbReference type="AlphaFoldDB" id="A8AMP9"/>
<keyword evidence="5" id="KW-0564">Palmitate</keyword>
<keyword evidence="6" id="KW-0449">Lipoprotein</keyword>
<reference evidence="7 8" key="1">
    <citation type="submission" date="2007-08" db="EMBL/GenBank/DDBJ databases">
        <authorList>
            <consortium name="The Citrobacter koseri Genome Sequencing Project"/>
            <person name="McClelland M."/>
            <person name="Sanderson E.K."/>
            <person name="Porwollik S."/>
            <person name="Spieth J."/>
            <person name="Clifton W.S."/>
            <person name="Latreille P."/>
            <person name="Courtney L."/>
            <person name="Wang C."/>
            <person name="Pepin K."/>
            <person name="Bhonagiri V."/>
            <person name="Nash W."/>
            <person name="Johnson M."/>
            <person name="Thiruvilangam P."/>
            <person name="Wilson R."/>
        </authorList>
    </citation>
    <scope>NUCLEOTIDE SEQUENCE [LARGE SCALE GENOMIC DNA]</scope>
    <source>
        <strain evidence="8">ATCC BAA-895 / CDC 4225-83 / SGSC4696</strain>
    </source>
</reference>
<keyword evidence="4" id="KW-0472">Membrane</keyword>
<evidence type="ECO:0000313" key="8">
    <source>
        <dbReference type="Proteomes" id="UP000008148"/>
    </source>
</evidence>
<proteinExistence type="inferred from homology"/>
<evidence type="ECO:0000256" key="5">
    <source>
        <dbReference type="ARBA" id="ARBA00023139"/>
    </source>
</evidence>
<evidence type="ECO:0000256" key="2">
    <source>
        <dbReference type="ARBA" id="ARBA00022475"/>
    </source>
</evidence>
<accession>A8AMP9</accession>
<sequence>MNLWCGIELRHTFSRAGMMKRLISLVALILFTGALLTGCNTARGFGEDIKHLGNSISHAAS</sequence>
<dbReference type="Pfam" id="PF08085">
    <property type="entry name" value="Entericidin"/>
    <property type="match status" value="1"/>
</dbReference>
<evidence type="ECO:0000256" key="1">
    <source>
        <dbReference type="ARBA" id="ARBA00010296"/>
    </source>
</evidence>
<dbReference type="GO" id="GO:0009636">
    <property type="term" value="P:response to toxic substance"/>
    <property type="evidence" value="ECO:0007669"/>
    <property type="project" value="InterPro"/>
</dbReference>
<keyword evidence="2" id="KW-1003">Cell membrane</keyword>
<organism evidence="7 8">
    <name type="scientific">Citrobacter koseri (strain ATCC BAA-895 / CDC 4225-83 / SGSC4696)</name>
    <dbReference type="NCBI Taxonomy" id="290338"/>
    <lineage>
        <taxon>Bacteria</taxon>
        <taxon>Pseudomonadati</taxon>
        <taxon>Pseudomonadota</taxon>
        <taxon>Gammaproteobacteria</taxon>
        <taxon>Enterobacterales</taxon>
        <taxon>Enterobacteriaceae</taxon>
        <taxon>Citrobacter</taxon>
    </lineage>
</organism>
<dbReference type="GO" id="GO:0016020">
    <property type="term" value="C:membrane"/>
    <property type="evidence" value="ECO:0007669"/>
    <property type="project" value="InterPro"/>
</dbReference>
<evidence type="ECO:0000256" key="6">
    <source>
        <dbReference type="ARBA" id="ARBA00023288"/>
    </source>
</evidence>